<reference evidence="6" key="1">
    <citation type="journal article" date="2006" name="PLoS Biol.">
        <title>Macronuclear genome sequence of the ciliate Tetrahymena thermophila, a model eukaryote.</title>
        <authorList>
            <person name="Eisen J.A."/>
            <person name="Coyne R.S."/>
            <person name="Wu M."/>
            <person name="Wu D."/>
            <person name="Thiagarajan M."/>
            <person name="Wortman J.R."/>
            <person name="Badger J.H."/>
            <person name="Ren Q."/>
            <person name="Amedeo P."/>
            <person name="Jones K.M."/>
            <person name="Tallon L.J."/>
            <person name="Delcher A.L."/>
            <person name="Salzberg S.L."/>
            <person name="Silva J.C."/>
            <person name="Haas B.J."/>
            <person name="Majoros W.H."/>
            <person name="Farzad M."/>
            <person name="Carlton J.M."/>
            <person name="Smith R.K. Jr."/>
            <person name="Garg J."/>
            <person name="Pearlman R.E."/>
            <person name="Karrer K.M."/>
            <person name="Sun L."/>
            <person name="Manning G."/>
            <person name="Elde N.C."/>
            <person name="Turkewitz A.P."/>
            <person name="Asai D.J."/>
            <person name="Wilkes D.E."/>
            <person name="Wang Y."/>
            <person name="Cai H."/>
            <person name="Collins K."/>
            <person name="Stewart B.A."/>
            <person name="Lee S.R."/>
            <person name="Wilamowska K."/>
            <person name="Weinberg Z."/>
            <person name="Ruzzo W.L."/>
            <person name="Wloga D."/>
            <person name="Gaertig J."/>
            <person name="Frankel J."/>
            <person name="Tsao C.-C."/>
            <person name="Gorovsky M.A."/>
            <person name="Keeling P.J."/>
            <person name="Waller R.F."/>
            <person name="Patron N.J."/>
            <person name="Cherry J.M."/>
            <person name="Stover N.A."/>
            <person name="Krieger C.J."/>
            <person name="del Toro C."/>
            <person name="Ryder H.F."/>
            <person name="Williamson S.C."/>
            <person name="Barbeau R.A."/>
            <person name="Hamilton E.P."/>
            <person name="Orias E."/>
        </authorList>
    </citation>
    <scope>NUCLEOTIDE SEQUENCE [LARGE SCALE GENOMIC DNA]</scope>
    <source>
        <strain evidence="6">SB210</strain>
    </source>
</reference>
<dbReference type="Gene3D" id="1.10.238.10">
    <property type="entry name" value="EF-hand"/>
    <property type="match status" value="2"/>
</dbReference>
<dbReference type="EMBL" id="GG662466">
    <property type="protein sequence ID" value="EAR83808.2"/>
    <property type="molecule type" value="Genomic_DNA"/>
</dbReference>
<dbReference type="KEGG" id="tet:TTHERM_00823690"/>
<feature type="region of interest" description="Disordered" evidence="3">
    <location>
        <begin position="39"/>
        <end position="81"/>
    </location>
</feature>
<evidence type="ECO:0000256" key="2">
    <source>
        <dbReference type="ARBA" id="ARBA00022837"/>
    </source>
</evidence>
<name>I7LZF9_TETTS</name>
<evidence type="ECO:0000256" key="3">
    <source>
        <dbReference type="SAM" id="MobiDB-lite"/>
    </source>
</evidence>
<dbReference type="OrthoDB" id="296565at2759"/>
<keyword evidence="6" id="KW-1185">Reference proteome</keyword>
<feature type="domain" description="EF-hand" evidence="4">
    <location>
        <begin position="82"/>
        <end position="117"/>
    </location>
</feature>
<dbReference type="InterPro" id="IPR011992">
    <property type="entry name" value="EF-hand-dom_pair"/>
</dbReference>
<feature type="domain" description="EF-hand" evidence="4">
    <location>
        <begin position="194"/>
        <end position="226"/>
    </location>
</feature>
<feature type="domain" description="EF-hand" evidence="4">
    <location>
        <begin position="157"/>
        <end position="192"/>
    </location>
</feature>
<sequence length="226" mass="26334">MYLDYINANSFQNFDIYSINQKIHLTNTTKIVQQKMSTNNNQTNANSNSNQARLQDKKRTQAAQPRNQPRRQEQKNQKLPDEMEKEVKDAFYFYDPDKLGQINRTQLRSILGNFAFTSMNVKEIEEEIRKDYPSNKTSFSLEEVLSIISKKWFFGGGREQEANEIFKLFDRKGKNGVNLQDIKSLFGQYLDIVISDSDIIEFIQEADTDHDGILDKNDFCSKLGYI</sequence>
<accession>I7LZF9</accession>
<feature type="compositionally biased region" description="Basic and acidic residues" evidence="3">
    <location>
        <begin position="70"/>
        <end position="81"/>
    </location>
</feature>
<feature type="compositionally biased region" description="Low complexity" evidence="3">
    <location>
        <begin position="39"/>
        <end position="52"/>
    </location>
</feature>
<organism evidence="5 6">
    <name type="scientific">Tetrahymena thermophila (strain SB210)</name>
    <dbReference type="NCBI Taxonomy" id="312017"/>
    <lineage>
        <taxon>Eukaryota</taxon>
        <taxon>Sar</taxon>
        <taxon>Alveolata</taxon>
        <taxon>Ciliophora</taxon>
        <taxon>Intramacronucleata</taxon>
        <taxon>Oligohymenophorea</taxon>
        <taxon>Hymenostomatida</taxon>
        <taxon>Tetrahymenina</taxon>
        <taxon>Tetrahymenidae</taxon>
        <taxon>Tetrahymena</taxon>
    </lineage>
</organism>
<keyword evidence="2" id="KW-0106">Calcium</keyword>
<dbReference type="STRING" id="312017.I7LZF9"/>
<dbReference type="AlphaFoldDB" id="I7LZF9"/>
<dbReference type="PROSITE" id="PS50222">
    <property type="entry name" value="EF_HAND_2"/>
    <property type="match status" value="3"/>
</dbReference>
<proteinExistence type="predicted"/>
<dbReference type="SMART" id="SM00054">
    <property type="entry name" value="EFh"/>
    <property type="match status" value="3"/>
</dbReference>
<dbReference type="RefSeq" id="XP_001031471.2">
    <property type="nucleotide sequence ID" value="XM_001031471.2"/>
</dbReference>
<dbReference type="eggNOG" id="ENOG502SS3H">
    <property type="taxonomic scope" value="Eukaryota"/>
</dbReference>
<dbReference type="GeneID" id="7835680"/>
<dbReference type="SUPFAM" id="SSF47473">
    <property type="entry name" value="EF-hand"/>
    <property type="match status" value="1"/>
</dbReference>
<dbReference type="InterPro" id="IPR018247">
    <property type="entry name" value="EF_Hand_1_Ca_BS"/>
</dbReference>
<evidence type="ECO:0000313" key="6">
    <source>
        <dbReference type="Proteomes" id="UP000009168"/>
    </source>
</evidence>
<evidence type="ECO:0000259" key="4">
    <source>
        <dbReference type="PROSITE" id="PS50222"/>
    </source>
</evidence>
<dbReference type="InParanoid" id="I7LZF9"/>
<dbReference type="GO" id="GO:0005509">
    <property type="term" value="F:calcium ion binding"/>
    <property type="evidence" value="ECO:0007669"/>
    <property type="project" value="InterPro"/>
</dbReference>
<dbReference type="InterPro" id="IPR050145">
    <property type="entry name" value="Centrin_CML-like"/>
</dbReference>
<dbReference type="PANTHER" id="PTHR23050">
    <property type="entry name" value="CALCIUM BINDING PROTEIN"/>
    <property type="match status" value="1"/>
</dbReference>
<dbReference type="Proteomes" id="UP000009168">
    <property type="component" value="Unassembled WGS sequence"/>
</dbReference>
<dbReference type="InterPro" id="IPR002048">
    <property type="entry name" value="EF_hand_dom"/>
</dbReference>
<keyword evidence="1" id="KW-0677">Repeat</keyword>
<evidence type="ECO:0000313" key="5">
    <source>
        <dbReference type="EMBL" id="EAR83808.2"/>
    </source>
</evidence>
<dbReference type="PROSITE" id="PS00018">
    <property type="entry name" value="EF_HAND_1"/>
    <property type="match status" value="1"/>
</dbReference>
<protein>
    <submittedName>
        <fullName evidence="5">EF hand protein</fullName>
    </submittedName>
</protein>
<dbReference type="Pfam" id="PF13499">
    <property type="entry name" value="EF-hand_7"/>
    <property type="match status" value="1"/>
</dbReference>
<evidence type="ECO:0000256" key="1">
    <source>
        <dbReference type="ARBA" id="ARBA00022737"/>
    </source>
</evidence>
<gene>
    <name evidence="5" type="ORF">TTHERM_00823690</name>
</gene>